<comment type="caution">
    <text evidence="3">The sequence shown here is derived from an EMBL/GenBank/DDBJ whole genome shotgun (WGS) entry which is preliminary data.</text>
</comment>
<feature type="signal peptide" evidence="2">
    <location>
        <begin position="1"/>
        <end position="26"/>
    </location>
</feature>
<evidence type="ECO:0000256" key="1">
    <source>
        <dbReference type="SAM" id="MobiDB-lite"/>
    </source>
</evidence>
<evidence type="ECO:0000313" key="4">
    <source>
        <dbReference type="Proteomes" id="UP000198287"/>
    </source>
</evidence>
<reference evidence="3 4" key="1">
    <citation type="submission" date="2015-12" db="EMBL/GenBank/DDBJ databases">
        <title>The genome of Folsomia candida.</title>
        <authorList>
            <person name="Faddeeva A."/>
            <person name="Derks M.F."/>
            <person name="Anvar Y."/>
            <person name="Smit S."/>
            <person name="Van Straalen N."/>
            <person name="Roelofs D."/>
        </authorList>
    </citation>
    <scope>NUCLEOTIDE SEQUENCE [LARGE SCALE GENOMIC DNA]</scope>
    <source>
        <strain evidence="3 4">VU population</strain>
        <tissue evidence="3">Whole body</tissue>
    </source>
</reference>
<name>A0A226ESG4_FOLCA</name>
<accession>A0A226ESG4</accession>
<feature type="compositionally biased region" description="Low complexity" evidence="1">
    <location>
        <begin position="229"/>
        <end position="238"/>
    </location>
</feature>
<feature type="compositionally biased region" description="Polar residues" evidence="1">
    <location>
        <begin position="491"/>
        <end position="511"/>
    </location>
</feature>
<organism evidence="3 4">
    <name type="scientific">Folsomia candida</name>
    <name type="common">Springtail</name>
    <dbReference type="NCBI Taxonomy" id="158441"/>
    <lineage>
        <taxon>Eukaryota</taxon>
        <taxon>Metazoa</taxon>
        <taxon>Ecdysozoa</taxon>
        <taxon>Arthropoda</taxon>
        <taxon>Hexapoda</taxon>
        <taxon>Collembola</taxon>
        <taxon>Entomobryomorpha</taxon>
        <taxon>Isotomoidea</taxon>
        <taxon>Isotomidae</taxon>
        <taxon>Proisotominae</taxon>
        <taxon>Folsomia</taxon>
    </lineage>
</organism>
<protein>
    <submittedName>
        <fullName evidence="3">Uncharacterized protein</fullName>
    </submittedName>
</protein>
<dbReference type="Proteomes" id="UP000198287">
    <property type="component" value="Unassembled WGS sequence"/>
</dbReference>
<gene>
    <name evidence="3" type="ORF">Fcan01_04516</name>
</gene>
<evidence type="ECO:0000256" key="2">
    <source>
        <dbReference type="SAM" id="SignalP"/>
    </source>
</evidence>
<sequence length="511" mass="56231">MNVFLFSGVNLLIFAVISPLEGAAFSSNFSAWSATTNNKASSGSERFSRALISQFDSFKREHPIQARILALVSDLLMRPASVHSLLKNSEAEKVNANSQPQAEERIMGPKMMGDDESTGRGRGDDETLLPEASSYQPTYSSYTNVRRSGRFMFPDEYEEKVRRFEAEQERTLGRSSFNNYHIVNNQVRLGRVEAVRKPDVGVGVPFIPRGGGGVRSGRKFEPSVVDGPSTSTSFSSMSDGNNQNQDTVMTPIGDNGKNSGNEFENWRKFGVLPQEQPPQQYSGEVPQMKSLDDEVKVSESEWNPSTTDSFTKPSNPFEYMGSPLQFRRPISTQNNNPVPVLRPIYSSTEGFNSDNNRISRQGKSLNFDVDSQDSEWQLLGTSGQGESTSREQERFIPSPPVGVGTVQIQPASAFSSVEASPKEVPRISKVMRPSTIKSQPLIVKDARDGRSLKEIEVQGVKIIVGAKTPSFPKDIYVRNNYVRSLAPPPSSSEKSANSNVDVSVGSSITTL</sequence>
<dbReference type="EMBL" id="LNIX01000002">
    <property type="protein sequence ID" value="OXA60449.1"/>
    <property type="molecule type" value="Genomic_DNA"/>
</dbReference>
<feature type="region of interest" description="Disordered" evidence="1">
    <location>
        <begin position="213"/>
        <end position="245"/>
    </location>
</feature>
<feature type="chain" id="PRO_5012533623" evidence="2">
    <location>
        <begin position="27"/>
        <end position="511"/>
    </location>
</feature>
<feature type="region of interest" description="Disordered" evidence="1">
    <location>
        <begin position="91"/>
        <end position="131"/>
    </location>
</feature>
<feature type="region of interest" description="Disordered" evidence="1">
    <location>
        <begin position="486"/>
        <end position="511"/>
    </location>
</feature>
<keyword evidence="4" id="KW-1185">Reference proteome</keyword>
<keyword evidence="2" id="KW-0732">Signal</keyword>
<evidence type="ECO:0000313" key="3">
    <source>
        <dbReference type="EMBL" id="OXA60449.1"/>
    </source>
</evidence>
<dbReference type="AlphaFoldDB" id="A0A226ESG4"/>
<proteinExistence type="predicted"/>